<feature type="compositionally biased region" description="Low complexity" evidence="1">
    <location>
        <begin position="306"/>
        <end position="327"/>
    </location>
</feature>
<feature type="domain" description="Peptidase M56" evidence="3">
    <location>
        <begin position="123"/>
        <end position="250"/>
    </location>
</feature>
<evidence type="ECO:0000256" key="2">
    <source>
        <dbReference type="SAM" id="Phobius"/>
    </source>
</evidence>
<dbReference type="PANTHER" id="PTHR34978:SF3">
    <property type="entry name" value="SLR0241 PROTEIN"/>
    <property type="match status" value="1"/>
</dbReference>
<dbReference type="CDD" id="cd07341">
    <property type="entry name" value="M56_BlaR1_MecR1_like"/>
    <property type="match status" value="1"/>
</dbReference>
<keyword evidence="2" id="KW-0472">Membrane</keyword>
<organism evidence="4 5">
    <name type="scientific">Caulobacter ginsengisoli</name>
    <dbReference type="NCBI Taxonomy" id="400775"/>
    <lineage>
        <taxon>Bacteria</taxon>
        <taxon>Pseudomonadati</taxon>
        <taxon>Pseudomonadota</taxon>
        <taxon>Alphaproteobacteria</taxon>
        <taxon>Caulobacterales</taxon>
        <taxon>Caulobacteraceae</taxon>
        <taxon>Caulobacter</taxon>
    </lineage>
</organism>
<dbReference type="Pfam" id="PF05569">
    <property type="entry name" value="Peptidase_M56"/>
    <property type="match status" value="2"/>
</dbReference>
<evidence type="ECO:0000313" key="4">
    <source>
        <dbReference type="EMBL" id="MDQ0465308.1"/>
    </source>
</evidence>
<keyword evidence="2" id="KW-0812">Transmembrane</keyword>
<feature type="compositionally biased region" description="Pro residues" evidence="1">
    <location>
        <begin position="328"/>
        <end position="346"/>
    </location>
</feature>
<feature type="region of interest" description="Disordered" evidence="1">
    <location>
        <begin position="298"/>
        <end position="346"/>
    </location>
</feature>
<dbReference type="EMBL" id="JAUSVS010000006">
    <property type="protein sequence ID" value="MDQ0465308.1"/>
    <property type="molecule type" value="Genomic_DNA"/>
</dbReference>
<accession>A0ABU0ITH0</accession>
<proteinExistence type="predicted"/>
<keyword evidence="5" id="KW-1185">Reference proteome</keyword>
<evidence type="ECO:0000256" key="1">
    <source>
        <dbReference type="SAM" id="MobiDB-lite"/>
    </source>
</evidence>
<dbReference type="PANTHER" id="PTHR34978">
    <property type="entry name" value="POSSIBLE SENSOR-TRANSDUCER PROTEIN BLAR"/>
    <property type="match status" value="1"/>
</dbReference>
<feature type="transmembrane region" description="Helical" evidence="2">
    <location>
        <begin position="261"/>
        <end position="281"/>
    </location>
</feature>
<comment type="caution">
    <text evidence="4">The sequence shown here is derived from an EMBL/GenBank/DDBJ whole genome shotgun (WGS) entry which is preliminary data.</text>
</comment>
<keyword evidence="2" id="KW-1133">Transmembrane helix</keyword>
<dbReference type="Proteomes" id="UP001228905">
    <property type="component" value="Unassembled WGS sequence"/>
</dbReference>
<feature type="domain" description="Peptidase M56" evidence="3">
    <location>
        <begin position="6"/>
        <end position="117"/>
    </location>
</feature>
<evidence type="ECO:0000259" key="3">
    <source>
        <dbReference type="Pfam" id="PF05569"/>
    </source>
</evidence>
<name>A0ABU0ITH0_9CAUL</name>
<feature type="transmembrane region" description="Helical" evidence="2">
    <location>
        <begin position="89"/>
        <end position="109"/>
    </location>
</feature>
<reference evidence="4 5" key="1">
    <citation type="submission" date="2023-07" db="EMBL/GenBank/DDBJ databases">
        <title>Genomic Encyclopedia of Type Strains, Phase IV (KMG-IV): sequencing the most valuable type-strain genomes for metagenomic binning, comparative biology and taxonomic classification.</title>
        <authorList>
            <person name="Goeker M."/>
        </authorList>
    </citation>
    <scope>NUCLEOTIDE SEQUENCE [LARGE SCALE GENOMIC DNA]</scope>
    <source>
        <strain evidence="4 5">DSM 18695</strain>
    </source>
</reference>
<gene>
    <name evidence="4" type="ORF">QO010_003095</name>
</gene>
<dbReference type="InterPro" id="IPR008756">
    <property type="entry name" value="Peptidase_M56"/>
</dbReference>
<evidence type="ECO:0000313" key="5">
    <source>
        <dbReference type="Proteomes" id="UP001228905"/>
    </source>
</evidence>
<feature type="transmembrane region" description="Helical" evidence="2">
    <location>
        <begin position="6"/>
        <end position="23"/>
    </location>
</feature>
<feature type="transmembrane region" description="Helical" evidence="2">
    <location>
        <begin position="35"/>
        <end position="54"/>
    </location>
</feature>
<sequence length="498" mass="53330">MTSDLLLWINLAVSAAVLTVLALRLPVRRLFGARIAYGLWALVPLAAAAVLVPARMVRVMQAPLSAAPATAWLESAEAASAPASGFDPVLLLTGFWLAGALASLAYLAWRQRQFGQAIRQGAAGPAVVGVLRPRVVTPADFATRYTAREQQVVLTHEAAHIARQDCRINALMALARCLSWFNPLVHLMGHYLRIDQELACDAQVVALHPNARRAYAQAMLKAQLAARPLPLGCYWPAPAAHPLAERVRLLARPTPGPGRRLMGAALVALVALAGAGAVWAARPAQVVMVPAEPAPMAQASTQAKSTPTAPARPAAPTPKLQAAAQPIAPEPAPTPTPPDQSPRAAPPQIIPAAVTMVERPMPERFDPNHRFGAAARRSAVAPGFAVRVLAEMTDPEGILLTTDMTAYGSQSRFRTGWYWNKGSRYSLFTSVVQRGDRFLVTASLNKRFEAEVSGSIWLADGQAGEITLPNGLKVRVRPTLRPETPDEIAAGRDIQRRT</sequence>
<dbReference type="RefSeq" id="WP_307350528.1">
    <property type="nucleotide sequence ID" value="NZ_JAUSVS010000006.1"/>
</dbReference>
<protein>
    <submittedName>
        <fullName evidence="4">Beta-lactamase regulating signal transducer with metallopeptidase domain</fullName>
    </submittedName>
</protein>
<dbReference type="InterPro" id="IPR052173">
    <property type="entry name" value="Beta-lactam_resp_regulator"/>
</dbReference>